<dbReference type="EMBL" id="JBDJPC010000009">
    <property type="protein sequence ID" value="KAL1491455.1"/>
    <property type="molecule type" value="Genomic_DNA"/>
</dbReference>
<dbReference type="GO" id="GO:0004353">
    <property type="term" value="F:glutamate dehydrogenase [NAD(P)+] activity"/>
    <property type="evidence" value="ECO:0007669"/>
    <property type="project" value="UniProtKB-EC"/>
</dbReference>
<evidence type="ECO:0000256" key="6">
    <source>
        <dbReference type="RuleBase" id="RU004417"/>
    </source>
</evidence>
<dbReference type="PANTHER" id="PTHR11606">
    <property type="entry name" value="GLUTAMATE DEHYDROGENASE"/>
    <property type="match status" value="1"/>
</dbReference>
<dbReference type="Pfam" id="PF00208">
    <property type="entry name" value="ELFV_dehydrog"/>
    <property type="match status" value="1"/>
</dbReference>
<comment type="similarity">
    <text evidence="1 6">Belongs to the Glu/Leu/Phe/Val dehydrogenases family.</text>
</comment>
<dbReference type="InterPro" id="IPR006097">
    <property type="entry name" value="Glu/Leu/Phe/Val/Trp_DH_dimer"/>
</dbReference>
<proteinExistence type="inferred from homology"/>
<reference evidence="8 9" key="1">
    <citation type="submission" date="2024-05" db="EMBL/GenBank/DDBJ databases">
        <title>Genetic variation in Jamaican populations of the coffee berry borer (Hypothenemus hampei).</title>
        <authorList>
            <person name="Errbii M."/>
            <person name="Myrie A."/>
        </authorList>
    </citation>
    <scope>NUCLEOTIDE SEQUENCE [LARGE SCALE GENOMIC DNA]</scope>
    <source>
        <strain evidence="8">JA-Hopewell-2020-01-JO</strain>
        <tissue evidence="8">Whole body</tissue>
    </source>
</reference>
<dbReference type="InterPro" id="IPR006095">
    <property type="entry name" value="Glu/Leu/Phe/Val/Trp_DH"/>
</dbReference>
<organism evidence="8 9">
    <name type="scientific">Hypothenemus hampei</name>
    <name type="common">Coffee berry borer</name>
    <dbReference type="NCBI Taxonomy" id="57062"/>
    <lineage>
        <taxon>Eukaryota</taxon>
        <taxon>Metazoa</taxon>
        <taxon>Ecdysozoa</taxon>
        <taxon>Arthropoda</taxon>
        <taxon>Hexapoda</taxon>
        <taxon>Insecta</taxon>
        <taxon>Pterygota</taxon>
        <taxon>Neoptera</taxon>
        <taxon>Endopterygota</taxon>
        <taxon>Coleoptera</taxon>
        <taxon>Polyphaga</taxon>
        <taxon>Cucujiformia</taxon>
        <taxon>Curculionidae</taxon>
        <taxon>Scolytinae</taxon>
        <taxon>Hypothenemus</taxon>
    </lineage>
</organism>
<dbReference type="SUPFAM" id="SSF51735">
    <property type="entry name" value="NAD(P)-binding Rossmann-fold domains"/>
    <property type="match status" value="1"/>
</dbReference>
<comment type="caution">
    <text evidence="8">The sequence shown here is derived from an EMBL/GenBank/DDBJ whole genome shotgun (WGS) entry which is preliminary data.</text>
</comment>
<evidence type="ECO:0000313" key="9">
    <source>
        <dbReference type="Proteomes" id="UP001566132"/>
    </source>
</evidence>
<dbReference type="PANTHER" id="PTHR11606:SF13">
    <property type="entry name" value="GLUTAMATE DEHYDROGENASE 1, MITOCHONDRIAL"/>
    <property type="match status" value="1"/>
</dbReference>
<evidence type="ECO:0000256" key="3">
    <source>
        <dbReference type="ARBA" id="ARBA00023002"/>
    </source>
</evidence>
<evidence type="ECO:0000256" key="1">
    <source>
        <dbReference type="ARBA" id="ARBA00006382"/>
    </source>
</evidence>
<feature type="domain" description="Glutamate/phenylalanine/leucine/valine/L-tryptophan dehydrogenase C-terminal" evidence="7">
    <location>
        <begin position="391"/>
        <end position="676"/>
    </location>
</feature>
<protein>
    <recommendedName>
        <fullName evidence="2">glutamate dehydrogenase [NAD(P)(+)]</fullName>
        <ecNumber evidence="2">1.4.1.3</ecNumber>
    </recommendedName>
</protein>
<evidence type="ECO:0000256" key="2">
    <source>
        <dbReference type="ARBA" id="ARBA00012889"/>
    </source>
</evidence>
<dbReference type="InterPro" id="IPR006096">
    <property type="entry name" value="Glu/Leu/Phe/Val/Trp_DH_C"/>
</dbReference>
<dbReference type="EC" id="1.4.1.3" evidence="2"/>
<comment type="catalytic activity">
    <reaction evidence="5">
        <text>L-glutamate + NADP(+) + H2O = 2-oxoglutarate + NH4(+) + NADPH + H(+)</text>
        <dbReference type="Rhea" id="RHEA:11612"/>
        <dbReference type="ChEBI" id="CHEBI:15377"/>
        <dbReference type="ChEBI" id="CHEBI:15378"/>
        <dbReference type="ChEBI" id="CHEBI:16810"/>
        <dbReference type="ChEBI" id="CHEBI:28938"/>
        <dbReference type="ChEBI" id="CHEBI:29985"/>
        <dbReference type="ChEBI" id="CHEBI:57783"/>
        <dbReference type="ChEBI" id="CHEBI:58349"/>
        <dbReference type="EC" id="1.4.1.3"/>
    </reaction>
</comment>
<evidence type="ECO:0000256" key="4">
    <source>
        <dbReference type="ARBA" id="ARBA00047867"/>
    </source>
</evidence>
<dbReference type="Pfam" id="PF02812">
    <property type="entry name" value="ELFV_dehydrog_N"/>
    <property type="match status" value="1"/>
</dbReference>
<dbReference type="SUPFAM" id="SSF53223">
    <property type="entry name" value="Aminoacid dehydrogenase-like, N-terminal domain"/>
    <property type="match status" value="1"/>
</dbReference>
<sequence length="678" mass="75739">MLFGEIVEPTTRALLIEDEDVENLPKYKSPAVEWEGSLDVPDPIENLIFLESKKILQIGATIVKNKIPKAKLKNEEVSLYSFDKCLVLLIGDLKNLAAGELVELVAPLIKRAKNVHAITSNPISMYQPMDGENFIAPITLSRCLTTHQEVPFNFCKRLEAPNLIQGFGAGIFSYCLSTSNSTSLWIIFMDNMPLDSKNSSEIVKLLRTLGFDIHHRKQQMASDMKIHEKLENLIDSLDQCNSIIDVRFPVQKENGKLEIVRGFRAHYGETVRKSPCLGGLRIREDITRDQMKALALLSFMKSSCLGTGLSGAMGGIKIDPKMYSENELKTIIDTYVSQLRIKGYCNHTDVVHPDMNTGEREMTWIHQAFATYSGQSINATSTGKSIEYGGIKNYDKATAMGAFKALDYFLNNGEVMLKTGCIKAGLKNKRFILQGLGKVGKPLGLMLIEAGAICVGVKEEDAYLYHSDGIDLNELYKYKEEHGSIENYGLSKTEYPESIFTQDCDILVLAACQKSLECRIARDIKARIVLEAADCPVTPTAHKILTTKSKLIVPDIYACAGANVISYFEYLRNLHQTGTLPENMLRFSTDIYEEVFQNMDQEQQTVTGVGGSQTQYNMFLPLDSSFTKNAIDCTFTAVGEEIFDNLKTFKLGLDMRTAAYSVAIQNNFKSIFEENKLI</sequence>
<gene>
    <name evidence="8" type="ORF">ABEB36_012052</name>
</gene>
<dbReference type="AlphaFoldDB" id="A0ABD1EAK7"/>
<dbReference type="Proteomes" id="UP001566132">
    <property type="component" value="Unassembled WGS sequence"/>
</dbReference>
<evidence type="ECO:0000259" key="7">
    <source>
        <dbReference type="SMART" id="SM00839"/>
    </source>
</evidence>
<evidence type="ECO:0000313" key="8">
    <source>
        <dbReference type="EMBL" id="KAL1491455.1"/>
    </source>
</evidence>
<dbReference type="PRINTS" id="PR00082">
    <property type="entry name" value="GLFDHDRGNASE"/>
</dbReference>
<accession>A0ABD1EAK7</accession>
<dbReference type="Gene3D" id="3.40.50.720">
    <property type="entry name" value="NAD(P)-binding Rossmann-like Domain"/>
    <property type="match status" value="1"/>
</dbReference>
<comment type="catalytic activity">
    <reaction evidence="4">
        <text>L-glutamate + NAD(+) + H2O = 2-oxoglutarate + NH4(+) + NADH + H(+)</text>
        <dbReference type="Rhea" id="RHEA:15133"/>
        <dbReference type="ChEBI" id="CHEBI:15377"/>
        <dbReference type="ChEBI" id="CHEBI:15378"/>
        <dbReference type="ChEBI" id="CHEBI:16810"/>
        <dbReference type="ChEBI" id="CHEBI:28938"/>
        <dbReference type="ChEBI" id="CHEBI:29985"/>
        <dbReference type="ChEBI" id="CHEBI:57540"/>
        <dbReference type="ChEBI" id="CHEBI:57945"/>
        <dbReference type="EC" id="1.4.1.3"/>
    </reaction>
</comment>
<dbReference type="Gene3D" id="3.40.50.10860">
    <property type="entry name" value="Leucine Dehydrogenase, chain A, domain 1"/>
    <property type="match status" value="1"/>
</dbReference>
<keyword evidence="3 6" id="KW-0560">Oxidoreductase</keyword>
<keyword evidence="9" id="KW-1185">Reference proteome</keyword>
<evidence type="ECO:0000256" key="5">
    <source>
        <dbReference type="ARBA" id="ARBA00048577"/>
    </source>
</evidence>
<dbReference type="InterPro" id="IPR036291">
    <property type="entry name" value="NAD(P)-bd_dom_sf"/>
</dbReference>
<dbReference type="InterPro" id="IPR046346">
    <property type="entry name" value="Aminoacid_DH-like_N_sf"/>
</dbReference>
<name>A0ABD1EAK7_HYPHA</name>
<dbReference type="SMART" id="SM00839">
    <property type="entry name" value="ELFV_dehydrog"/>
    <property type="match status" value="1"/>
</dbReference>